<dbReference type="InterPro" id="IPR036322">
    <property type="entry name" value="WD40_repeat_dom_sf"/>
</dbReference>
<dbReference type="InterPro" id="IPR015943">
    <property type="entry name" value="WD40/YVTN_repeat-like_dom_sf"/>
</dbReference>
<evidence type="ECO:0000256" key="2">
    <source>
        <dbReference type="SAM" id="MobiDB-lite"/>
    </source>
</evidence>
<dbReference type="GO" id="GO:0080008">
    <property type="term" value="C:Cul4-RING E3 ubiquitin ligase complex"/>
    <property type="evidence" value="ECO:0007669"/>
    <property type="project" value="TreeGrafter"/>
</dbReference>
<dbReference type="PANTHER" id="PTHR19847:SF7">
    <property type="entry name" value="DDB1- AND CUL4-ASSOCIATED FACTOR 11"/>
    <property type="match status" value="1"/>
</dbReference>
<dbReference type="SUPFAM" id="SSF50978">
    <property type="entry name" value="WD40 repeat-like"/>
    <property type="match status" value="1"/>
</dbReference>
<dbReference type="InterPro" id="IPR001680">
    <property type="entry name" value="WD40_rpt"/>
</dbReference>
<dbReference type="PROSITE" id="PS50082">
    <property type="entry name" value="WD_REPEATS_2"/>
    <property type="match status" value="2"/>
</dbReference>
<evidence type="ECO:0000313" key="3">
    <source>
        <dbReference type="EMBL" id="KAK6353329.1"/>
    </source>
</evidence>
<evidence type="ECO:0008006" key="5">
    <source>
        <dbReference type="Google" id="ProtNLM"/>
    </source>
</evidence>
<feature type="repeat" description="WD" evidence="1">
    <location>
        <begin position="481"/>
        <end position="522"/>
    </location>
</feature>
<keyword evidence="4" id="KW-1185">Reference proteome</keyword>
<dbReference type="EMBL" id="JAVHNQ010000003">
    <property type="protein sequence ID" value="KAK6353329.1"/>
    <property type="molecule type" value="Genomic_DNA"/>
</dbReference>
<sequence>MPCTGEIDKAHYYVAQPRIIYIHRIIGSSVPIAVEEPPLLFHRDTVLPPPEEGVCDECTDEETLNRWRRERLMNYVRNKQQELYEIELEKEEELERLDRAREWREVCARIRQREIEDGIRPPDDPPLQWPETVEEEMQRIGTADGRHFYAMPPSRHRRRLKMETRGYEHLEAVPIAEGRLLMASGAFGSYELFEIEAKLKKRGWRPPVEPLDPYRDPNPPPPNPDELPPQRPLTQAQSEEEDARCKPPRISLSKRLLIREMGIYQGEQCRRLNTLIAQDMIPTCTEQVLHFGSRCYSGQFSDDGDLFVCCSQDLKVRLYDTSNPWDWKFKKSVEYPGGHWTITDAALSPDNRYLAYSSLNSTVYLTKTSNTGPDEEQDTIPLDFSIGSWNTRMPIGTPIWSIRFSGDGKELIAGAKDDSIYAFDIETQRPTLKLSGHTNDVNAVCYGDKDSPHILFSGSDDTTIKVWDRRSMADGREAGAFLGHMEGLTYIDSKNDGRYILSNAKDQTMKLWDIRKLTERAKYGDNGLPDHSSNFDYRFENYDNFPIRKHENDNSLVTFRGHRVLKTLIRCHFSPETSSGGRYVYTGSEDGRVFIYNIDATIAAIIDVQADTYDHRPGDPYSWSGAGCAPGRTFWETCTRDVSWHPSVPLIASTSWNGYTSNEGTVAIHSWDGKIRGEGAHPNDFAYWDPKRKGIRRCDGACLIRPQSPVRRNEEMKPIEHDPVPLSVMRAQGHEEDYWVALEQGISLRTVHIRNHTHIRRLVQWNRPDEPPIYAYRQ</sequence>
<feature type="region of interest" description="Disordered" evidence="2">
    <location>
        <begin position="206"/>
        <end position="246"/>
    </location>
</feature>
<dbReference type="AlphaFoldDB" id="A0AAV9V1N5"/>
<dbReference type="GO" id="GO:0043161">
    <property type="term" value="P:proteasome-mediated ubiquitin-dependent protein catabolic process"/>
    <property type="evidence" value="ECO:0007669"/>
    <property type="project" value="TreeGrafter"/>
</dbReference>
<dbReference type="Proteomes" id="UP001375240">
    <property type="component" value="Unassembled WGS sequence"/>
</dbReference>
<proteinExistence type="predicted"/>
<organism evidence="3 4">
    <name type="scientific">Orbilia brochopaga</name>
    <dbReference type="NCBI Taxonomy" id="3140254"/>
    <lineage>
        <taxon>Eukaryota</taxon>
        <taxon>Fungi</taxon>
        <taxon>Dikarya</taxon>
        <taxon>Ascomycota</taxon>
        <taxon>Pezizomycotina</taxon>
        <taxon>Orbiliomycetes</taxon>
        <taxon>Orbiliales</taxon>
        <taxon>Orbiliaceae</taxon>
        <taxon>Orbilia</taxon>
    </lineage>
</organism>
<keyword evidence="1" id="KW-0853">WD repeat</keyword>
<dbReference type="Pfam" id="PF00400">
    <property type="entry name" value="WD40"/>
    <property type="match status" value="5"/>
</dbReference>
<gene>
    <name evidence="3" type="ORF">TWF696_005299</name>
</gene>
<dbReference type="FunFam" id="2.130.10.10:FF:000557">
    <property type="entry name" value="WD repeat protein"/>
    <property type="match status" value="1"/>
</dbReference>
<dbReference type="InterPro" id="IPR051859">
    <property type="entry name" value="DCAF"/>
</dbReference>
<feature type="compositionally biased region" description="Pro residues" evidence="2">
    <location>
        <begin position="216"/>
        <end position="231"/>
    </location>
</feature>
<comment type="caution">
    <text evidence="3">The sequence shown here is derived from an EMBL/GenBank/DDBJ whole genome shotgun (WGS) entry which is preliminary data.</text>
</comment>
<dbReference type="SMART" id="SM00320">
    <property type="entry name" value="WD40"/>
    <property type="match status" value="7"/>
</dbReference>
<dbReference type="Gene3D" id="2.130.10.10">
    <property type="entry name" value="YVTN repeat-like/Quinoprotein amine dehydrogenase"/>
    <property type="match status" value="2"/>
</dbReference>
<accession>A0AAV9V1N5</accession>
<reference evidence="3 4" key="1">
    <citation type="submission" date="2019-10" db="EMBL/GenBank/DDBJ databases">
        <authorList>
            <person name="Palmer J.M."/>
        </authorList>
    </citation>
    <scope>NUCLEOTIDE SEQUENCE [LARGE SCALE GENOMIC DNA]</scope>
    <source>
        <strain evidence="3 4">TWF696</strain>
    </source>
</reference>
<dbReference type="PROSITE" id="PS50294">
    <property type="entry name" value="WD_REPEATS_REGION"/>
    <property type="match status" value="2"/>
</dbReference>
<evidence type="ECO:0000313" key="4">
    <source>
        <dbReference type="Proteomes" id="UP001375240"/>
    </source>
</evidence>
<evidence type="ECO:0000256" key="1">
    <source>
        <dbReference type="PROSITE-ProRule" id="PRU00221"/>
    </source>
</evidence>
<protein>
    <recommendedName>
        <fullName evidence="5">WD40 repeat-like protein</fullName>
    </recommendedName>
</protein>
<feature type="repeat" description="WD" evidence="1">
    <location>
        <begin position="434"/>
        <end position="468"/>
    </location>
</feature>
<dbReference type="PANTHER" id="PTHR19847">
    <property type="entry name" value="DDB1- AND CUL4-ASSOCIATED FACTOR 11"/>
    <property type="match status" value="1"/>
</dbReference>
<name>A0AAV9V1N5_9PEZI</name>